<comment type="caution">
    <text evidence="3">The sequence shown here is derived from an EMBL/GenBank/DDBJ whole genome shotgun (WGS) entry which is preliminary data.</text>
</comment>
<proteinExistence type="predicted"/>
<sequence length="1016" mass="113776">MSIPPLVCSTPPPPDQCEDDKDHDDYEYNLSQEEDENNDYNFGNYPTFNHFQSLGVTSNIVKDEENQEIKVTTDKVSVNSEKETEECDTVLDTKDTSECKLGHEDDFDIEDLDLKIDSESSGSSVKDNSSVDEISKHENPIGVTSGHIPNLSSVESQYDNSCLPISNSQTESFEHIEGQTSKLERIETNNFQEETNDIHKTENTTIQNVLEVTGENEVVCSNLGEPSNILEDATDDDFGDFDEFQFIAPEGNPNNSLYSNKNPWEDKVPDDSEFGQFTANFDNNEMISQNAVLEVVSDKNSSYQNNPDVLNDDSFGDFEDFQSSATQNETKDAPEEGFCDSVPVLNLQSIENETQILESINKVLSSLFEEEISEPMDEDEIKLESMLSETWGHLTETDVRQPYIINWNSSLGQKTLLRALCIDSRNILFGPKWSHNMPKYAANLTSAPLQPQKQLSSNSHPEVTISEKTTSKPNNWSDPFSANGQESCNTQNENNVIQPRPTDLDVFEAAISTKPDKIYSSVLNVQPIRQINLPDTHIFTPTDSETPRSKTIHYDNNPNGLLHQDIADKHENQVQAPQSQSSYDKPNKVDDDDYLEFQEFRTTPKMNTLPEINNQTGQSIVKHDEIVSIMNPLPKPSIAYQTQLLQPIKIEPAIPTLNWPDPGEVKEEFNDFSDFTSTSSWVDKSSSNPQLESIKANSVHSNITHESSNIQETIPEKEIIHASNENSLDEDFDTFKSAVPPVNKKVDFSTDGLNNELGNNSMASNIIQSGFEHSFLKDSNFKTDNVSFENIVKSNESTSHTLGLVMNITEPTNKNTPTMGTQLPMNLLQPMPASSTTTLTSNQQKSGQILQPLSLESYSQINWPSPGIDLQDLSRFNPVETLHSLKSDLSASAQSKGSPIQTNKPAVNNIVQEDDVWGEFVSSKPTPQLLQTKKQTTFGDDDEWTDFVSSPSVKPHNGLNTISLNVHTNSNIQKIQNQSKYIIKSNQISLDIPTLNYITPKTNNHKSNNDRHFQNL</sequence>
<feature type="compositionally biased region" description="Polar residues" evidence="1">
    <location>
        <begin position="447"/>
        <end position="497"/>
    </location>
</feature>
<feature type="region of interest" description="Disordered" evidence="1">
    <location>
        <begin position="1"/>
        <end position="44"/>
    </location>
</feature>
<dbReference type="PANTHER" id="PTHR16156:SF10">
    <property type="entry name" value="AFTIPHILIN-RELATED"/>
    <property type="match status" value="1"/>
</dbReference>
<gene>
    <name evidence="3" type="ORF">O3G_MSEX006323</name>
</gene>
<reference evidence="3" key="2">
    <citation type="submission" date="2020-12" db="EMBL/GenBank/DDBJ databases">
        <authorList>
            <person name="Kanost M."/>
        </authorList>
    </citation>
    <scope>NUCLEOTIDE SEQUENCE</scope>
</reference>
<dbReference type="GO" id="GO:0032588">
    <property type="term" value="C:trans-Golgi network membrane"/>
    <property type="evidence" value="ECO:0007669"/>
    <property type="project" value="InterPro"/>
</dbReference>
<dbReference type="GO" id="GO:0030121">
    <property type="term" value="C:AP-1 adaptor complex"/>
    <property type="evidence" value="ECO:0007669"/>
    <property type="project" value="TreeGrafter"/>
</dbReference>
<evidence type="ECO:0000259" key="2">
    <source>
        <dbReference type="Pfam" id="PF15045"/>
    </source>
</evidence>
<feature type="region of interest" description="Disordered" evidence="1">
    <location>
        <begin position="536"/>
        <end position="555"/>
    </location>
</feature>
<evidence type="ECO:0000313" key="3">
    <source>
        <dbReference type="EMBL" id="KAG6450022.1"/>
    </source>
</evidence>
<dbReference type="GO" id="GO:0030276">
    <property type="term" value="F:clathrin binding"/>
    <property type="evidence" value="ECO:0007669"/>
    <property type="project" value="InterPro"/>
</dbReference>
<dbReference type="InterPro" id="IPR046359">
    <property type="entry name" value="Aftin-like"/>
</dbReference>
<feature type="domain" description="Aftiphilin clathrin-binding box" evidence="2">
    <location>
        <begin position="390"/>
        <end position="456"/>
    </location>
</feature>
<feature type="region of interest" description="Disordered" evidence="1">
    <location>
        <begin position="316"/>
        <end position="335"/>
    </location>
</feature>
<protein>
    <recommendedName>
        <fullName evidence="2">Aftiphilin clathrin-binding box domain-containing protein</fullName>
    </recommendedName>
</protein>
<evidence type="ECO:0000313" key="4">
    <source>
        <dbReference type="Proteomes" id="UP000791440"/>
    </source>
</evidence>
<dbReference type="AlphaFoldDB" id="A0A922CKV8"/>
<dbReference type="EMBL" id="JH668381">
    <property type="protein sequence ID" value="KAG6450022.1"/>
    <property type="molecule type" value="Genomic_DNA"/>
</dbReference>
<dbReference type="Proteomes" id="UP000791440">
    <property type="component" value="Unassembled WGS sequence"/>
</dbReference>
<dbReference type="InterPro" id="IPR029205">
    <property type="entry name" value="Clathrin-bd"/>
</dbReference>
<feature type="region of interest" description="Disordered" evidence="1">
    <location>
        <begin position="447"/>
        <end position="498"/>
    </location>
</feature>
<evidence type="ECO:0000256" key="1">
    <source>
        <dbReference type="SAM" id="MobiDB-lite"/>
    </source>
</evidence>
<keyword evidence="4" id="KW-1185">Reference proteome</keyword>
<dbReference type="PANTHER" id="PTHR16156">
    <property type="entry name" value="AFTIPHILIN A-RELATED"/>
    <property type="match status" value="1"/>
</dbReference>
<feature type="compositionally biased region" description="Acidic residues" evidence="1">
    <location>
        <begin position="16"/>
        <end position="38"/>
    </location>
</feature>
<feature type="region of interest" description="Disordered" evidence="1">
    <location>
        <begin position="118"/>
        <end position="146"/>
    </location>
</feature>
<dbReference type="Pfam" id="PF15045">
    <property type="entry name" value="Clathrin_bdg"/>
    <property type="match status" value="1"/>
</dbReference>
<name>A0A922CKV8_MANSE</name>
<accession>A0A922CKV8</accession>
<feature type="compositionally biased region" description="Low complexity" evidence="1">
    <location>
        <begin position="119"/>
        <end position="128"/>
    </location>
</feature>
<organism evidence="3 4">
    <name type="scientific">Manduca sexta</name>
    <name type="common">Tobacco hawkmoth</name>
    <name type="synonym">Tobacco hornworm</name>
    <dbReference type="NCBI Taxonomy" id="7130"/>
    <lineage>
        <taxon>Eukaryota</taxon>
        <taxon>Metazoa</taxon>
        <taxon>Ecdysozoa</taxon>
        <taxon>Arthropoda</taxon>
        <taxon>Hexapoda</taxon>
        <taxon>Insecta</taxon>
        <taxon>Pterygota</taxon>
        <taxon>Neoptera</taxon>
        <taxon>Endopterygota</taxon>
        <taxon>Lepidoptera</taxon>
        <taxon>Glossata</taxon>
        <taxon>Ditrysia</taxon>
        <taxon>Bombycoidea</taxon>
        <taxon>Sphingidae</taxon>
        <taxon>Sphinginae</taxon>
        <taxon>Sphingini</taxon>
        <taxon>Manduca</taxon>
    </lineage>
</organism>
<reference evidence="3" key="1">
    <citation type="journal article" date="2016" name="Insect Biochem. Mol. Biol.">
        <title>Multifaceted biological insights from a draft genome sequence of the tobacco hornworm moth, Manduca sexta.</title>
        <authorList>
            <person name="Kanost M.R."/>
            <person name="Arrese E.L."/>
            <person name="Cao X."/>
            <person name="Chen Y.R."/>
            <person name="Chellapilla S."/>
            <person name="Goldsmith M.R."/>
            <person name="Grosse-Wilde E."/>
            <person name="Heckel D.G."/>
            <person name="Herndon N."/>
            <person name="Jiang H."/>
            <person name="Papanicolaou A."/>
            <person name="Qu J."/>
            <person name="Soulages J.L."/>
            <person name="Vogel H."/>
            <person name="Walters J."/>
            <person name="Waterhouse R.M."/>
            <person name="Ahn S.J."/>
            <person name="Almeida F.C."/>
            <person name="An C."/>
            <person name="Aqrawi P."/>
            <person name="Bretschneider A."/>
            <person name="Bryant W.B."/>
            <person name="Bucks S."/>
            <person name="Chao H."/>
            <person name="Chevignon G."/>
            <person name="Christen J.M."/>
            <person name="Clarke D.F."/>
            <person name="Dittmer N.T."/>
            <person name="Ferguson L.C.F."/>
            <person name="Garavelou S."/>
            <person name="Gordon K.H.J."/>
            <person name="Gunaratna R.T."/>
            <person name="Han Y."/>
            <person name="Hauser F."/>
            <person name="He Y."/>
            <person name="Heidel-Fischer H."/>
            <person name="Hirsh A."/>
            <person name="Hu Y."/>
            <person name="Jiang H."/>
            <person name="Kalra D."/>
            <person name="Klinner C."/>
            <person name="Konig C."/>
            <person name="Kovar C."/>
            <person name="Kroll A.R."/>
            <person name="Kuwar S.S."/>
            <person name="Lee S.L."/>
            <person name="Lehman R."/>
            <person name="Li K."/>
            <person name="Li Z."/>
            <person name="Liang H."/>
            <person name="Lovelace S."/>
            <person name="Lu Z."/>
            <person name="Mansfield J.H."/>
            <person name="McCulloch K.J."/>
            <person name="Mathew T."/>
            <person name="Morton B."/>
            <person name="Muzny D.M."/>
            <person name="Neunemann D."/>
            <person name="Ongeri F."/>
            <person name="Pauchet Y."/>
            <person name="Pu L.L."/>
            <person name="Pyrousis I."/>
            <person name="Rao X.J."/>
            <person name="Redding A."/>
            <person name="Roesel C."/>
            <person name="Sanchez-Gracia A."/>
            <person name="Schaack S."/>
            <person name="Shukla A."/>
            <person name="Tetreau G."/>
            <person name="Wang Y."/>
            <person name="Xiong G.H."/>
            <person name="Traut W."/>
            <person name="Walsh T.K."/>
            <person name="Worley K.C."/>
            <person name="Wu D."/>
            <person name="Wu W."/>
            <person name="Wu Y.Q."/>
            <person name="Zhang X."/>
            <person name="Zou Z."/>
            <person name="Zucker H."/>
            <person name="Briscoe A.D."/>
            <person name="Burmester T."/>
            <person name="Clem R.J."/>
            <person name="Feyereisen R."/>
            <person name="Grimmelikhuijzen C.J.P."/>
            <person name="Hamodrakas S.J."/>
            <person name="Hansson B.S."/>
            <person name="Huguet E."/>
            <person name="Jermiin L.S."/>
            <person name="Lan Q."/>
            <person name="Lehman H.K."/>
            <person name="Lorenzen M."/>
            <person name="Merzendorfer H."/>
            <person name="Michalopoulos I."/>
            <person name="Morton D.B."/>
            <person name="Muthukrishnan S."/>
            <person name="Oakeshott J.G."/>
            <person name="Palmer W."/>
            <person name="Park Y."/>
            <person name="Passarelli A.L."/>
            <person name="Rozas J."/>
            <person name="Schwartz L.M."/>
            <person name="Smith W."/>
            <person name="Southgate A."/>
            <person name="Vilcinskas A."/>
            <person name="Vogt R."/>
            <person name="Wang P."/>
            <person name="Werren J."/>
            <person name="Yu X.Q."/>
            <person name="Zhou J.J."/>
            <person name="Brown S.J."/>
            <person name="Scherer S.E."/>
            <person name="Richards S."/>
            <person name="Blissard G.W."/>
        </authorList>
    </citation>
    <scope>NUCLEOTIDE SEQUENCE</scope>
</reference>